<evidence type="ECO:0000256" key="4">
    <source>
        <dbReference type="ARBA" id="ARBA00022679"/>
    </source>
</evidence>
<evidence type="ECO:0000256" key="5">
    <source>
        <dbReference type="ARBA" id="ARBA00022741"/>
    </source>
</evidence>
<dbReference type="OrthoDB" id="2162449at2759"/>
<reference evidence="11 12" key="1">
    <citation type="submission" date="2019-11" db="EMBL/GenBank/DDBJ databases">
        <title>Whole genome sequence of Oryza granulata.</title>
        <authorList>
            <person name="Li W."/>
        </authorList>
    </citation>
    <scope>NUCLEOTIDE SEQUENCE [LARGE SCALE GENOMIC DNA]</scope>
    <source>
        <strain evidence="12">cv. Menghai</strain>
        <tissue evidence="11">Leaf</tissue>
    </source>
</reference>
<evidence type="ECO:0000256" key="6">
    <source>
        <dbReference type="ARBA" id="ARBA00022777"/>
    </source>
</evidence>
<dbReference type="PANTHER" id="PTHR46161">
    <property type="entry name" value="NUCLEOSIDE DIPHOSPHATE KINASE"/>
    <property type="match status" value="1"/>
</dbReference>
<comment type="similarity">
    <text evidence="3 8 9">Belongs to the NDK family.</text>
</comment>
<keyword evidence="4" id="KW-0808">Transferase</keyword>
<evidence type="ECO:0000256" key="1">
    <source>
        <dbReference type="ARBA" id="ARBA00000082"/>
    </source>
</evidence>
<evidence type="ECO:0000259" key="10">
    <source>
        <dbReference type="SMART" id="SM00562"/>
    </source>
</evidence>
<dbReference type="InterPro" id="IPR001564">
    <property type="entry name" value="Nucleoside_diP_kinase"/>
</dbReference>
<keyword evidence="7" id="KW-0067">ATP-binding</keyword>
<dbReference type="GO" id="GO:0006241">
    <property type="term" value="P:CTP biosynthetic process"/>
    <property type="evidence" value="ECO:0007669"/>
    <property type="project" value="InterPro"/>
</dbReference>
<evidence type="ECO:0000256" key="7">
    <source>
        <dbReference type="ARBA" id="ARBA00022840"/>
    </source>
</evidence>
<dbReference type="GO" id="GO:0005524">
    <property type="term" value="F:ATP binding"/>
    <property type="evidence" value="ECO:0007669"/>
    <property type="project" value="UniProtKB-KW"/>
</dbReference>
<comment type="caution">
    <text evidence="11">The sequence shown here is derived from an EMBL/GenBank/DDBJ whole genome shotgun (WGS) entry which is preliminary data.</text>
</comment>
<dbReference type="Pfam" id="PF00334">
    <property type="entry name" value="NDK"/>
    <property type="match status" value="1"/>
</dbReference>
<dbReference type="PRINTS" id="PR01243">
    <property type="entry name" value="NUCDPKINASE"/>
</dbReference>
<proteinExistence type="inferred from homology"/>
<dbReference type="InterPro" id="IPR034907">
    <property type="entry name" value="NDK-like_dom"/>
</dbReference>
<evidence type="ECO:0000256" key="3">
    <source>
        <dbReference type="ARBA" id="ARBA00008142"/>
    </source>
</evidence>
<evidence type="ECO:0000313" key="12">
    <source>
        <dbReference type="Proteomes" id="UP000479710"/>
    </source>
</evidence>
<dbReference type="Gene3D" id="3.30.70.141">
    <property type="entry name" value="Nucleoside diphosphate kinase-like domain"/>
    <property type="match status" value="1"/>
</dbReference>
<dbReference type="Proteomes" id="UP000479710">
    <property type="component" value="Unassembled WGS sequence"/>
</dbReference>
<dbReference type="SUPFAM" id="SSF54919">
    <property type="entry name" value="Nucleoside diphosphate kinase, NDK"/>
    <property type="match status" value="1"/>
</dbReference>
<organism evidence="11 12">
    <name type="scientific">Oryza meyeriana var. granulata</name>
    <dbReference type="NCBI Taxonomy" id="110450"/>
    <lineage>
        <taxon>Eukaryota</taxon>
        <taxon>Viridiplantae</taxon>
        <taxon>Streptophyta</taxon>
        <taxon>Embryophyta</taxon>
        <taxon>Tracheophyta</taxon>
        <taxon>Spermatophyta</taxon>
        <taxon>Magnoliopsida</taxon>
        <taxon>Liliopsida</taxon>
        <taxon>Poales</taxon>
        <taxon>Poaceae</taxon>
        <taxon>BOP clade</taxon>
        <taxon>Oryzoideae</taxon>
        <taxon>Oryzeae</taxon>
        <taxon>Oryzinae</taxon>
        <taxon>Oryza</taxon>
        <taxon>Oryza meyeriana</taxon>
    </lineage>
</organism>
<comment type="catalytic activity">
    <reaction evidence="2">
        <text>a ribonucleoside 5'-diphosphate + ATP = a ribonucleoside 5'-triphosphate + ADP</text>
        <dbReference type="Rhea" id="RHEA:18113"/>
        <dbReference type="ChEBI" id="CHEBI:30616"/>
        <dbReference type="ChEBI" id="CHEBI:57930"/>
        <dbReference type="ChEBI" id="CHEBI:61557"/>
        <dbReference type="ChEBI" id="CHEBI:456216"/>
        <dbReference type="EC" id="2.7.4.6"/>
    </reaction>
</comment>
<dbReference type="AlphaFoldDB" id="A0A6G1F5C3"/>
<evidence type="ECO:0000256" key="2">
    <source>
        <dbReference type="ARBA" id="ARBA00000937"/>
    </source>
</evidence>
<evidence type="ECO:0000256" key="8">
    <source>
        <dbReference type="PROSITE-ProRule" id="PRU00706"/>
    </source>
</evidence>
<dbReference type="SMART" id="SM00562">
    <property type="entry name" value="NDK"/>
    <property type="match status" value="1"/>
</dbReference>
<dbReference type="PANTHER" id="PTHR46161:SF3">
    <property type="entry name" value="NUCLEOSIDE DIPHOSPHATE KINASE DDB_G0292928-RELATED"/>
    <property type="match status" value="1"/>
</dbReference>
<dbReference type="GO" id="GO:0004550">
    <property type="term" value="F:nucleoside diphosphate kinase activity"/>
    <property type="evidence" value="ECO:0007669"/>
    <property type="project" value="UniProtKB-EC"/>
</dbReference>
<dbReference type="GO" id="GO:0006183">
    <property type="term" value="P:GTP biosynthetic process"/>
    <property type="evidence" value="ECO:0007669"/>
    <property type="project" value="InterPro"/>
</dbReference>
<dbReference type="InterPro" id="IPR036850">
    <property type="entry name" value="NDK-like_dom_sf"/>
</dbReference>
<evidence type="ECO:0000313" key="11">
    <source>
        <dbReference type="EMBL" id="KAF0932116.1"/>
    </source>
</evidence>
<dbReference type="PROSITE" id="PS51374">
    <property type="entry name" value="NDPK_LIKE"/>
    <property type="match status" value="1"/>
</dbReference>
<comment type="caution">
    <text evidence="8">Lacks conserved residue(s) required for the propagation of feature annotation.</text>
</comment>
<name>A0A6G1F5C3_9ORYZ</name>
<feature type="domain" description="Nucleoside diphosphate kinase-like" evidence="10">
    <location>
        <begin position="1"/>
        <end position="90"/>
    </location>
</feature>
<keyword evidence="5" id="KW-0547">Nucleotide-binding</keyword>
<comment type="catalytic activity">
    <reaction evidence="1">
        <text>a 2'-deoxyribonucleoside 5'-diphosphate + ATP = a 2'-deoxyribonucleoside 5'-triphosphate + ADP</text>
        <dbReference type="Rhea" id="RHEA:44640"/>
        <dbReference type="ChEBI" id="CHEBI:30616"/>
        <dbReference type="ChEBI" id="CHEBI:61560"/>
        <dbReference type="ChEBI" id="CHEBI:73316"/>
        <dbReference type="ChEBI" id="CHEBI:456216"/>
        <dbReference type="EC" id="2.7.4.6"/>
    </reaction>
</comment>
<keyword evidence="12" id="KW-1185">Reference proteome</keyword>
<evidence type="ECO:0000256" key="9">
    <source>
        <dbReference type="RuleBase" id="RU004011"/>
    </source>
</evidence>
<protein>
    <recommendedName>
        <fullName evidence="10">Nucleoside diphosphate kinase-like domain-containing protein</fullName>
    </recommendedName>
</protein>
<sequence>MERTLAMIKPDGLSGNHMEKIKEVILDSGFEIVEEAVVQLDAQRASLFYVEHSSRSFFDSLVKYMTRYCCPKTSVFCLLHKASKSSELLGQCRLYQHEKYEMHQM</sequence>
<accession>A0A6G1F5C3</accession>
<keyword evidence="6" id="KW-0418">Kinase</keyword>
<dbReference type="EMBL" id="SPHZ02000001">
    <property type="protein sequence ID" value="KAF0932116.1"/>
    <property type="molecule type" value="Genomic_DNA"/>
</dbReference>
<dbReference type="GO" id="GO:0006228">
    <property type="term" value="P:UTP biosynthetic process"/>
    <property type="evidence" value="ECO:0007669"/>
    <property type="project" value="InterPro"/>
</dbReference>
<gene>
    <name evidence="11" type="ORF">E2562_008651</name>
</gene>